<evidence type="ECO:0000313" key="2">
    <source>
        <dbReference type="Proteomes" id="UP000482960"/>
    </source>
</evidence>
<accession>A0A6V8LUV9</accession>
<gene>
    <name evidence="1" type="ORF">Prum_102070</name>
</gene>
<dbReference type="EMBL" id="BLPG01000002">
    <property type="protein sequence ID" value="GFJ96565.1"/>
    <property type="molecule type" value="Genomic_DNA"/>
</dbReference>
<proteinExistence type="predicted"/>
<dbReference type="Proteomes" id="UP000482960">
    <property type="component" value="Unassembled WGS sequence"/>
</dbReference>
<dbReference type="InterPro" id="IPR012964">
    <property type="entry name" value="DUF1702"/>
</dbReference>
<comment type="caution">
    <text evidence="1">The sequence shown here is derived from an EMBL/GenBank/DDBJ whole genome shotgun (WGS) entry which is preliminary data.</text>
</comment>
<reference evidence="1 2" key="1">
    <citation type="submission" date="2020-03" db="EMBL/GenBank/DDBJ databases">
        <title>Whole genome shotgun sequence of Phytohabitans rumicis NBRC 108638.</title>
        <authorList>
            <person name="Komaki H."/>
            <person name="Tamura T."/>
        </authorList>
    </citation>
    <scope>NUCLEOTIDE SEQUENCE [LARGE SCALE GENOMIC DNA]</scope>
    <source>
        <strain evidence="1 2">NBRC 108638</strain>
    </source>
</reference>
<organism evidence="1 2">
    <name type="scientific">Phytohabitans rumicis</name>
    <dbReference type="NCBI Taxonomy" id="1076125"/>
    <lineage>
        <taxon>Bacteria</taxon>
        <taxon>Bacillati</taxon>
        <taxon>Actinomycetota</taxon>
        <taxon>Actinomycetes</taxon>
        <taxon>Micromonosporales</taxon>
        <taxon>Micromonosporaceae</taxon>
    </lineage>
</organism>
<protein>
    <submittedName>
        <fullName evidence="1">Uncharacterized protein</fullName>
    </submittedName>
</protein>
<name>A0A6V8LUV9_9ACTN</name>
<dbReference type="Pfam" id="PF08012">
    <property type="entry name" value="DUF1702"/>
    <property type="match status" value="1"/>
</dbReference>
<evidence type="ECO:0000313" key="1">
    <source>
        <dbReference type="EMBL" id="GFJ96565.1"/>
    </source>
</evidence>
<keyword evidence="2" id="KW-1185">Reference proteome</keyword>
<reference evidence="1 2" key="2">
    <citation type="submission" date="2020-03" db="EMBL/GenBank/DDBJ databases">
        <authorList>
            <person name="Ichikawa N."/>
            <person name="Kimura A."/>
            <person name="Kitahashi Y."/>
            <person name="Uohara A."/>
        </authorList>
    </citation>
    <scope>NUCLEOTIDE SEQUENCE [LARGE SCALE GENOMIC DNA]</scope>
    <source>
        <strain evidence="1 2">NBRC 108638</strain>
    </source>
</reference>
<dbReference type="AlphaFoldDB" id="A0A6V8LUV9"/>
<sequence length="157" mass="16272">MAGRADYFPRAVDQGIGRALWFIHGGQSPDVAAAVGRFATERHADLWSGVGLAATFAGGSDAEGLAVLRREAGACLPQVAQGVVFAAKARDFAGFVPPHTELATEILAGISVSAAAILADDVAADGFGQSAEPDYEVWRQRVEARVGADLRLANPPS</sequence>